<dbReference type="Proteomes" id="UP000789920">
    <property type="component" value="Unassembled WGS sequence"/>
</dbReference>
<evidence type="ECO:0000313" key="2">
    <source>
        <dbReference type="Proteomes" id="UP000789920"/>
    </source>
</evidence>
<sequence>MDSDHMECSEDERPPSPIKFSGTIKGKGKASKGFTSQIEDNLPWVEKYRPQTLVELVSHKEITSTVERFINEGRVPHLLFYGPPGTGKTSTILACARKLYGDDWRSMVMELNASDERGIDVVREQIKNYAGTRKMFSAGFKLIILDEADAMTQQAQNALRRVVEKYTKNVRFCIICNYVSKIIPALQSRCTRFRFSPIEQDQVKSRLDFIIQSEKVNITNDGISALLKLSGGDMRRALNVLQACHSAYDFINASVVYECTGNPEPTDVEYIVNTMSKDEFSLAYSNINKMRIEKGFALQDIVTELFKYFLNQHDFPAKSRVYFLDKLSQVELGTGSSEKFQLISLLGSYKIAIGMDGEDMVL</sequence>
<organism evidence="1 2">
    <name type="scientific">Racocetra persica</name>
    <dbReference type="NCBI Taxonomy" id="160502"/>
    <lineage>
        <taxon>Eukaryota</taxon>
        <taxon>Fungi</taxon>
        <taxon>Fungi incertae sedis</taxon>
        <taxon>Mucoromycota</taxon>
        <taxon>Glomeromycotina</taxon>
        <taxon>Glomeromycetes</taxon>
        <taxon>Diversisporales</taxon>
        <taxon>Gigasporaceae</taxon>
        <taxon>Racocetra</taxon>
    </lineage>
</organism>
<accession>A0ACA9PFN0</accession>
<gene>
    <name evidence="1" type="ORF">RPERSI_LOCUS10309</name>
</gene>
<name>A0ACA9PFN0_9GLOM</name>
<dbReference type="EMBL" id="CAJVQC010020333">
    <property type="protein sequence ID" value="CAG8707335.1"/>
    <property type="molecule type" value="Genomic_DNA"/>
</dbReference>
<proteinExistence type="predicted"/>
<keyword evidence="2" id="KW-1185">Reference proteome</keyword>
<evidence type="ECO:0000313" key="1">
    <source>
        <dbReference type="EMBL" id="CAG8707335.1"/>
    </source>
</evidence>
<protein>
    <submittedName>
        <fullName evidence="1">18773_t:CDS:1</fullName>
    </submittedName>
</protein>
<comment type="caution">
    <text evidence="1">The sequence shown here is derived from an EMBL/GenBank/DDBJ whole genome shotgun (WGS) entry which is preliminary data.</text>
</comment>
<reference evidence="1" key="1">
    <citation type="submission" date="2021-06" db="EMBL/GenBank/DDBJ databases">
        <authorList>
            <person name="Kallberg Y."/>
            <person name="Tangrot J."/>
            <person name="Rosling A."/>
        </authorList>
    </citation>
    <scope>NUCLEOTIDE SEQUENCE</scope>
    <source>
        <strain evidence="1">MA461A</strain>
    </source>
</reference>